<dbReference type="EMBL" id="GIFC01008684">
    <property type="protein sequence ID" value="MXU90767.1"/>
    <property type="molecule type" value="Transcribed_RNA"/>
</dbReference>
<keyword evidence="1" id="KW-0732">Signal</keyword>
<name>A0A6B0ULV6_IXORI</name>
<accession>A0A6B0ULV6</accession>
<evidence type="ECO:0000256" key="1">
    <source>
        <dbReference type="SAM" id="SignalP"/>
    </source>
</evidence>
<feature type="signal peptide" evidence="1">
    <location>
        <begin position="1"/>
        <end position="30"/>
    </location>
</feature>
<protein>
    <submittedName>
        <fullName evidence="2">Putative secreted protein</fullName>
    </submittedName>
</protein>
<feature type="chain" id="PRO_5025667723" evidence="1">
    <location>
        <begin position="31"/>
        <end position="117"/>
    </location>
</feature>
<sequence length="117" mass="13093">MAGLGGQSWVRKSWGSWLWWLVCGLQRVWACPELDEHIGHMDPEVFFVGFRECRMVIGVAGGLCRCRGVWALLGRSVVVCWEWVAGGWRGAGPDADSLFFGGRCCRSRAQGWTWDGT</sequence>
<dbReference type="AlphaFoldDB" id="A0A6B0ULV6"/>
<proteinExistence type="predicted"/>
<evidence type="ECO:0000313" key="2">
    <source>
        <dbReference type="EMBL" id="MXU90767.1"/>
    </source>
</evidence>
<reference evidence="2" key="1">
    <citation type="submission" date="2019-12" db="EMBL/GenBank/DDBJ databases">
        <title>An insight into the sialome of adult female Ixodes ricinus ticks feeding for 6 days.</title>
        <authorList>
            <person name="Perner J."/>
            <person name="Ribeiro J.M.C."/>
        </authorList>
    </citation>
    <scope>NUCLEOTIDE SEQUENCE</scope>
    <source>
        <strain evidence="2">Semi-engorged</strain>
        <tissue evidence="2">Salivary glands</tissue>
    </source>
</reference>
<organism evidence="2">
    <name type="scientific">Ixodes ricinus</name>
    <name type="common">Common tick</name>
    <name type="synonym">Acarus ricinus</name>
    <dbReference type="NCBI Taxonomy" id="34613"/>
    <lineage>
        <taxon>Eukaryota</taxon>
        <taxon>Metazoa</taxon>
        <taxon>Ecdysozoa</taxon>
        <taxon>Arthropoda</taxon>
        <taxon>Chelicerata</taxon>
        <taxon>Arachnida</taxon>
        <taxon>Acari</taxon>
        <taxon>Parasitiformes</taxon>
        <taxon>Ixodida</taxon>
        <taxon>Ixodoidea</taxon>
        <taxon>Ixodidae</taxon>
        <taxon>Ixodinae</taxon>
        <taxon>Ixodes</taxon>
    </lineage>
</organism>